<dbReference type="Proteomes" id="UP001361239">
    <property type="component" value="Unassembled WGS sequence"/>
</dbReference>
<dbReference type="RefSeq" id="WP_339587865.1">
    <property type="nucleotide sequence ID" value="NZ_JBBHJZ010000003.1"/>
</dbReference>
<keyword evidence="17" id="KW-0675">Receptor</keyword>
<sequence>MFIKSIRSKAARWALYAGIAQILTTPTFAATVTGSLDDTGSEADSASRPDQEIVITGRRDERQSEVQRTPLAISSLEGARLEQSGITAVRELDNIVPNLIQARTVVSYVNARFFLRGVGEPDEQGEPSVPIYVDGIYIPKTLGSQSELLDIDRVEVFRGPQGQAFGHTAAGGAIVISTTVPDETPKLRATASYGNYNDWRLGLATSGPIGKDLFASLAVGYHSRDGLDRHLVTGKGVNTIDHLEGRAKLRWVPDDKLDIQLSLYGIRDRSSARGVQNLLFDDRDARNQLYPAQKFDQLTGNLKIAYDIDDHLQLQSLTGAYGWQQIVLFDNVGEFYGRGSQWVDYQDRTYQEELKLTGTYDRFQFTTGLYYYHEWWYTNRRANTAAAFVSGTTSIASSNVRSQVRYRPVYSLIKQKTDNYAWYGEGKFEPVPALTLTAGLRLNHEWHENDNTLSNLSATTATADNFVQVLFSDPTDVIWSVKPNKSWTTWQPRFSIDYKFTPDVIGYATYSRGAKSGGYEFRAQTPTAAGARQALLPINPEKVTNYEIGLKTKWLDGRVTANLTGFYLTFDDIQITTTDSNPPDGSSPITRRFNAGRGSARGVEFEGQVIPAEGLVFDLQGSYLKTRLDRYIGGANVPTVIPANAYFPNGATINSNPFVGAPLVYAPEWSGRASVTWDLPLALPGNLVVNADLNYQSESYSSGNAAITSLIPGQTFVNARLAYTTKDERWTASVTARNLFNKQYANNPGYTVDGNSGAARLPAWRTANYNDPRTVLFTIAYKR</sequence>
<organism evidence="17 18">
    <name type="scientific">Novosphingobium anseongense</name>
    <dbReference type="NCBI Taxonomy" id="3133436"/>
    <lineage>
        <taxon>Bacteria</taxon>
        <taxon>Pseudomonadati</taxon>
        <taxon>Pseudomonadota</taxon>
        <taxon>Alphaproteobacteria</taxon>
        <taxon>Sphingomonadales</taxon>
        <taxon>Sphingomonadaceae</taxon>
        <taxon>Novosphingobium</taxon>
    </lineage>
</organism>
<keyword evidence="3 11" id="KW-1134">Transmembrane beta strand</keyword>
<keyword evidence="8 12" id="KW-0798">TonB box</keyword>
<evidence type="ECO:0000256" key="5">
    <source>
        <dbReference type="ARBA" id="ARBA00022692"/>
    </source>
</evidence>
<keyword evidence="5 11" id="KW-0812">Transmembrane</keyword>
<dbReference type="EMBL" id="JBBHJZ010000003">
    <property type="protein sequence ID" value="MEJ5977918.1"/>
    <property type="molecule type" value="Genomic_DNA"/>
</dbReference>
<keyword evidence="10 11" id="KW-0998">Cell outer membrane</keyword>
<comment type="similarity">
    <text evidence="11 12">Belongs to the TonB-dependent receptor family.</text>
</comment>
<keyword evidence="18" id="KW-1185">Reference proteome</keyword>
<comment type="subcellular location">
    <subcellularLocation>
        <location evidence="1 11">Cell outer membrane</location>
        <topology evidence="1 11">Multi-pass membrane protein</topology>
    </subcellularLocation>
</comment>
<feature type="domain" description="TonB-dependent receptor-like beta-barrel" evidence="15">
    <location>
        <begin position="254"/>
        <end position="739"/>
    </location>
</feature>
<keyword evidence="9 11" id="KW-0472">Membrane</keyword>
<dbReference type="InterPro" id="IPR039426">
    <property type="entry name" value="TonB-dep_rcpt-like"/>
</dbReference>
<evidence type="ECO:0000256" key="10">
    <source>
        <dbReference type="ARBA" id="ARBA00023237"/>
    </source>
</evidence>
<comment type="caution">
    <text evidence="17">The sequence shown here is derived from an EMBL/GenBank/DDBJ whole genome shotgun (WGS) entry which is preliminary data.</text>
</comment>
<evidence type="ECO:0000256" key="3">
    <source>
        <dbReference type="ARBA" id="ARBA00022452"/>
    </source>
</evidence>
<evidence type="ECO:0000256" key="8">
    <source>
        <dbReference type="ARBA" id="ARBA00023077"/>
    </source>
</evidence>
<evidence type="ECO:0000256" key="2">
    <source>
        <dbReference type="ARBA" id="ARBA00022448"/>
    </source>
</evidence>
<evidence type="ECO:0000259" key="16">
    <source>
        <dbReference type="Pfam" id="PF07715"/>
    </source>
</evidence>
<keyword evidence="14" id="KW-0732">Signal</keyword>
<evidence type="ECO:0000256" key="1">
    <source>
        <dbReference type="ARBA" id="ARBA00004571"/>
    </source>
</evidence>
<dbReference type="PROSITE" id="PS52016">
    <property type="entry name" value="TONB_DEPENDENT_REC_3"/>
    <property type="match status" value="1"/>
</dbReference>
<dbReference type="Pfam" id="PF07715">
    <property type="entry name" value="Plug"/>
    <property type="match status" value="1"/>
</dbReference>
<dbReference type="Pfam" id="PF00593">
    <property type="entry name" value="TonB_dep_Rec_b-barrel"/>
    <property type="match status" value="1"/>
</dbReference>
<evidence type="ECO:0000256" key="9">
    <source>
        <dbReference type="ARBA" id="ARBA00023136"/>
    </source>
</evidence>
<feature type="signal peptide" evidence="14">
    <location>
        <begin position="1"/>
        <end position="29"/>
    </location>
</feature>
<evidence type="ECO:0000256" key="6">
    <source>
        <dbReference type="ARBA" id="ARBA00023004"/>
    </source>
</evidence>
<evidence type="ECO:0000256" key="11">
    <source>
        <dbReference type="PROSITE-ProRule" id="PRU01360"/>
    </source>
</evidence>
<evidence type="ECO:0000256" key="4">
    <source>
        <dbReference type="ARBA" id="ARBA00022496"/>
    </source>
</evidence>
<evidence type="ECO:0000313" key="18">
    <source>
        <dbReference type="Proteomes" id="UP001361239"/>
    </source>
</evidence>
<dbReference type="PANTHER" id="PTHR32552">
    <property type="entry name" value="FERRICHROME IRON RECEPTOR-RELATED"/>
    <property type="match status" value="1"/>
</dbReference>
<feature type="chain" id="PRO_5047299741" evidence="14">
    <location>
        <begin position="30"/>
        <end position="783"/>
    </location>
</feature>
<proteinExistence type="inferred from homology"/>
<evidence type="ECO:0000259" key="15">
    <source>
        <dbReference type="Pfam" id="PF00593"/>
    </source>
</evidence>
<reference evidence="17 18" key="1">
    <citation type="submission" date="2024-03" db="EMBL/GenBank/DDBJ databases">
        <authorList>
            <person name="Jo J.-H."/>
        </authorList>
    </citation>
    <scope>NUCLEOTIDE SEQUENCE [LARGE SCALE GENOMIC DNA]</scope>
    <source>
        <strain evidence="17 18">PS1R-30</strain>
    </source>
</reference>
<feature type="region of interest" description="Disordered" evidence="13">
    <location>
        <begin position="36"/>
        <end position="67"/>
    </location>
</feature>
<keyword evidence="4" id="KW-0410">Iron transport</keyword>
<dbReference type="InterPro" id="IPR036942">
    <property type="entry name" value="Beta-barrel_TonB_sf"/>
</dbReference>
<evidence type="ECO:0000256" key="13">
    <source>
        <dbReference type="SAM" id="MobiDB-lite"/>
    </source>
</evidence>
<keyword evidence="2 11" id="KW-0813">Transport</keyword>
<gene>
    <name evidence="17" type="ORF">WG901_14810</name>
</gene>
<evidence type="ECO:0000256" key="12">
    <source>
        <dbReference type="RuleBase" id="RU003357"/>
    </source>
</evidence>
<dbReference type="InterPro" id="IPR012910">
    <property type="entry name" value="Plug_dom"/>
</dbReference>
<name>A0ABU8RY14_9SPHN</name>
<dbReference type="Gene3D" id="2.40.170.20">
    <property type="entry name" value="TonB-dependent receptor, beta-barrel domain"/>
    <property type="match status" value="1"/>
</dbReference>
<keyword evidence="6" id="KW-0408">Iron</keyword>
<protein>
    <submittedName>
        <fullName evidence="17">TonB-dependent receptor</fullName>
    </submittedName>
</protein>
<dbReference type="SUPFAM" id="SSF56935">
    <property type="entry name" value="Porins"/>
    <property type="match status" value="1"/>
</dbReference>
<accession>A0ABU8RY14</accession>
<dbReference type="PANTHER" id="PTHR32552:SF81">
    <property type="entry name" value="TONB-DEPENDENT OUTER MEMBRANE RECEPTOR"/>
    <property type="match status" value="1"/>
</dbReference>
<evidence type="ECO:0000256" key="14">
    <source>
        <dbReference type="SAM" id="SignalP"/>
    </source>
</evidence>
<keyword evidence="7" id="KW-0406">Ion transport</keyword>
<evidence type="ECO:0000256" key="7">
    <source>
        <dbReference type="ARBA" id="ARBA00023065"/>
    </source>
</evidence>
<evidence type="ECO:0000313" key="17">
    <source>
        <dbReference type="EMBL" id="MEJ5977918.1"/>
    </source>
</evidence>
<feature type="compositionally biased region" description="Basic and acidic residues" evidence="13">
    <location>
        <begin position="45"/>
        <end position="65"/>
    </location>
</feature>
<feature type="domain" description="TonB-dependent receptor plug" evidence="16">
    <location>
        <begin position="66"/>
        <end position="173"/>
    </location>
</feature>
<dbReference type="InterPro" id="IPR000531">
    <property type="entry name" value="Beta-barrel_TonB"/>
</dbReference>